<gene>
    <name evidence="1" type="ORF">PGLA1383_LOCUS7440</name>
</gene>
<keyword evidence="2" id="KW-1185">Reference proteome</keyword>
<dbReference type="Proteomes" id="UP000654075">
    <property type="component" value="Unassembled WGS sequence"/>
</dbReference>
<dbReference type="EMBL" id="CAJNNV010003250">
    <property type="protein sequence ID" value="CAE8588649.1"/>
    <property type="molecule type" value="Genomic_DNA"/>
</dbReference>
<dbReference type="PROSITE" id="PS51257">
    <property type="entry name" value="PROKAR_LIPOPROTEIN"/>
    <property type="match status" value="1"/>
</dbReference>
<comment type="caution">
    <text evidence="1">The sequence shown here is derived from an EMBL/GenBank/DDBJ whole genome shotgun (WGS) entry which is preliminary data.</text>
</comment>
<organism evidence="1 2">
    <name type="scientific">Polarella glacialis</name>
    <name type="common">Dinoflagellate</name>
    <dbReference type="NCBI Taxonomy" id="89957"/>
    <lineage>
        <taxon>Eukaryota</taxon>
        <taxon>Sar</taxon>
        <taxon>Alveolata</taxon>
        <taxon>Dinophyceae</taxon>
        <taxon>Suessiales</taxon>
        <taxon>Suessiaceae</taxon>
        <taxon>Polarella</taxon>
    </lineage>
</organism>
<dbReference type="AlphaFoldDB" id="A0A813DJ23"/>
<proteinExistence type="predicted"/>
<evidence type="ECO:0000313" key="1">
    <source>
        <dbReference type="EMBL" id="CAE8588649.1"/>
    </source>
</evidence>
<sequence length="210" mass="23114">MSPVWGRPLASSTNSLSSFACWWPSSTSRCKTSPLMIPGYFRKRERAPTSASMICGRCSIRLRLKWGHNTGRSSISAVSAIGLVHSTSSRQVPLGEKFQDVILQRGQSIKRNVDQLGVDLQPLTNGIANAKRTLMLEEKFHEFKMVEFWKMKHADEVVASAVCVCVCVRVRTVVASTSDGSRDPALAVCALHMGNLVGNKMKETQCDAQN</sequence>
<accession>A0A813DJ23</accession>
<reference evidence="1" key="1">
    <citation type="submission" date="2021-02" db="EMBL/GenBank/DDBJ databases">
        <authorList>
            <person name="Dougan E. K."/>
            <person name="Rhodes N."/>
            <person name="Thang M."/>
            <person name="Chan C."/>
        </authorList>
    </citation>
    <scope>NUCLEOTIDE SEQUENCE</scope>
</reference>
<protein>
    <submittedName>
        <fullName evidence="1">Uncharacterized protein</fullName>
    </submittedName>
</protein>
<name>A0A813DJ23_POLGL</name>
<evidence type="ECO:0000313" key="2">
    <source>
        <dbReference type="Proteomes" id="UP000654075"/>
    </source>
</evidence>